<protein>
    <submittedName>
        <fullName evidence="3">Acyl-CoA thioesterase</fullName>
    </submittedName>
</protein>
<organism evidence="3 4">
    <name type="scientific">Pallidibacillus thermolactis</name>
    <dbReference type="NCBI Taxonomy" id="251051"/>
    <lineage>
        <taxon>Bacteria</taxon>
        <taxon>Bacillati</taxon>
        <taxon>Bacillota</taxon>
        <taxon>Bacilli</taxon>
        <taxon>Bacillales</taxon>
        <taxon>Bacillaceae</taxon>
        <taxon>Pallidibacillus</taxon>
    </lineage>
</organism>
<dbReference type="CDD" id="cd00586">
    <property type="entry name" value="4HBT"/>
    <property type="match status" value="1"/>
</dbReference>
<dbReference type="Proteomes" id="UP001208656">
    <property type="component" value="Unassembled WGS sequence"/>
</dbReference>
<dbReference type="EMBL" id="JAOUSE010000022">
    <property type="protein sequence ID" value="MCU9594496.1"/>
    <property type="molecule type" value="Genomic_DNA"/>
</dbReference>
<dbReference type="InterPro" id="IPR006684">
    <property type="entry name" value="YbgC/YbaW"/>
</dbReference>
<gene>
    <name evidence="3" type="ORF">OEV82_08510</name>
</gene>
<dbReference type="InterPro" id="IPR050563">
    <property type="entry name" value="4-hydroxybenzoyl-CoA_TE"/>
</dbReference>
<reference evidence="3 4" key="1">
    <citation type="submission" date="2022-10" db="EMBL/GenBank/DDBJ databases">
        <title>Description of Fervidibacillus gen. nov. in the family Fervidibacillaceae fam. nov. with two species, Fervidibacillus albus sp. nov., and Fervidibacillus halotolerans sp. nov., isolated from tidal flat sediments.</title>
        <authorList>
            <person name="Kwon K.K."/>
            <person name="Yang S.-H."/>
        </authorList>
    </citation>
    <scope>NUCLEOTIDE SEQUENCE [LARGE SCALE GENOMIC DNA]</scope>
    <source>
        <strain evidence="3 4">DSM 23332</strain>
    </source>
</reference>
<dbReference type="PIRSF" id="PIRSF003230">
    <property type="entry name" value="YbgC"/>
    <property type="match status" value="1"/>
</dbReference>
<evidence type="ECO:0000313" key="3">
    <source>
        <dbReference type="EMBL" id="MCU9594496.1"/>
    </source>
</evidence>
<comment type="caution">
    <text evidence="3">The sequence shown here is derived from an EMBL/GenBank/DDBJ whole genome shotgun (WGS) entry which is preliminary data.</text>
</comment>
<name>A0ABT2WHR1_9BACI</name>
<keyword evidence="4" id="KW-1185">Reference proteome</keyword>
<dbReference type="Pfam" id="PF13279">
    <property type="entry name" value="4HBT_2"/>
    <property type="match status" value="1"/>
</dbReference>
<dbReference type="PANTHER" id="PTHR31793:SF27">
    <property type="entry name" value="NOVEL THIOESTERASE SUPERFAMILY DOMAIN AND SAPOSIN A-TYPE DOMAIN CONTAINING PROTEIN (0610012H03RIK)"/>
    <property type="match status" value="1"/>
</dbReference>
<accession>A0ABT2WHR1</accession>
<dbReference type="SUPFAM" id="SSF54637">
    <property type="entry name" value="Thioesterase/thiol ester dehydrase-isomerase"/>
    <property type="match status" value="1"/>
</dbReference>
<dbReference type="PANTHER" id="PTHR31793">
    <property type="entry name" value="4-HYDROXYBENZOYL-COA THIOESTERASE FAMILY MEMBER"/>
    <property type="match status" value="1"/>
</dbReference>
<dbReference type="RefSeq" id="WP_263061595.1">
    <property type="nucleotide sequence ID" value="NZ_JAOUSE010000022.1"/>
</dbReference>
<evidence type="ECO:0000256" key="2">
    <source>
        <dbReference type="ARBA" id="ARBA00022801"/>
    </source>
</evidence>
<comment type="similarity">
    <text evidence="1">Belongs to the 4-hydroxybenzoyl-CoA thioesterase family.</text>
</comment>
<sequence>MKNIHKLKVYFSDTDAAGIVYYPNFYKWMDQATHELVEKMYIDPRVLRLEHNIILPLLETGCKHKSPLLDGDIVEVHSQVEEIQNKVITVKHEFFRNNQLVASGYEVRAWTLNKDGKLKAVPVPDEACEAFGHPVHSV</sequence>
<keyword evidence="2" id="KW-0378">Hydrolase</keyword>
<evidence type="ECO:0000256" key="1">
    <source>
        <dbReference type="ARBA" id="ARBA00005953"/>
    </source>
</evidence>
<dbReference type="InterPro" id="IPR029069">
    <property type="entry name" value="HotDog_dom_sf"/>
</dbReference>
<dbReference type="Gene3D" id="3.10.129.10">
    <property type="entry name" value="Hotdog Thioesterase"/>
    <property type="match status" value="1"/>
</dbReference>
<proteinExistence type="inferred from homology"/>
<evidence type="ECO:0000313" key="4">
    <source>
        <dbReference type="Proteomes" id="UP001208656"/>
    </source>
</evidence>